<dbReference type="Pfam" id="PF03704">
    <property type="entry name" value="BTAD"/>
    <property type="match status" value="1"/>
</dbReference>
<protein>
    <recommendedName>
        <fullName evidence="1">Bacterial transcriptional activator domain-containing protein</fullName>
    </recommendedName>
</protein>
<dbReference type="PANTHER" id="PTHR47691:SF3">
    <property type="entry name" value="HTH-TYPE TRANSCRIPTIONAL REGULATOR RV0890C-RELATED"/>
    <property type="match status" value="1"/>
</dbReference>
<dbReference type="Pfam" id="PF00931">
    <property type="entry name" value="NB-ARC"/>
    <property type="match status" value="1"/>
</dbReference>
<evidence type="ECO:0000313" key="2">
    <source>
        <dbReference type="EMBL" id="QJR35784.1"/>
    </source>
</evidence>
<dbReference type="InterPro" id="IPR058852">
    <property type="entry name" value="HTH_77"/>
</dbReference>
<dbReference type="RefSeq" id="WP_171225214.1">
    <property type="nucleotide sequence ID" value="NZ_CP053085.1"/>
</dbReference>
<dbReference type="AlphaFoldDB" id="A0A6M4IL96"/>
<dbReference type="InterPro" id="IPR011990">
    <property type="entry name" value="TPR-like_helical_dom_sf"/>
</dbReference>
<keyword evidence="3" id="KW-1185">Reference proteome</keyword>
<dbReference type="Gene3D" id="1.10.10.10">
    <property type="entry name" value="Winged helix-like DNA-binding domain superfamily/Winged helix DNA-binding domain"/>
    <property type="match status" value="1"/>
</dbReference>
<dbReference type="Proteomes" id="UP000500938">
    <property type="component" value="Chromosome"/>
</dbReference>
<evidence type="ECO:0000313" key="3">
    <source>
        <dbReference type="Proteomes" id="UP000500938"/>
    </source>
</evidence>
<dbReference type="Gene3D" id="1.25.40.10">
    <property type="entry name" value="Tetratricopeptide repeat domain"/>
    <property type="match status" value="2"/>
</dbReference>
<dbReference type="KEGG" id="ggr:HKW67_09795"/>
<proteinExistence type="predicted"/>
<dbReference type="GO" id="GO:0043531">
    <property type="term" value="F:ADP binding"/>
    <property type="evidence" value="ECO:0007669"/>
    <property type="project" value="InterPro"/>
</dbReference>
<accession>A0A6M4IL96</accession>
<dbReference type="PANTHER" id="PTHR47691">
    <property type="entry name" value="REGULATOR-RELATED"/>
    <property type="match status" value="1"/>
</dbReference>
<gene>
    <name evidence="2" type="ORF">HKW67_09795</name>
</gene>
<evidence type="ECO:0000259" key="1">
    <source>
        <dbReference type="SMART" id="SM01043"/>
    </source>
</evidence>
<dbReference type="InterPro" id="IPR005158">
    <property type="entry name" value="BTAD"/>
</dbReference>
<feature type="domain" description="Bacterial transcriptional activator" evidence="1">
    <location>
        <begin position="867"/>
        <end position="1014"/>
    </location>
</feature>
<sequence>MSLAAPPFADSSVSHNVPGTLSSFVGRKAELDAVRDRLANVRLLTVVGPGGAGKTRLVREVAMAESAWRRFDAVWWVELAPVRSDGDVMSALAAVLGVGGAPGRSLADAVRTALQRQPALIVFDNCEHLIDDVARVVALVLHGTETVRVLATSREPLAVDGEFAWSIPALSLPVSAASERVGPSRITARAAAEFEAVQLFAERVRAVTPHFALSDANAATVVALCQRLDGMPLSLELAAAVVPVLGVDELVSRFDDLLALLSRGKRNADPRHRTLRAVLDWSYDLLADDEQRLLRRLSVFRGAFELEAVEAICADDDSPRARSAVVMALGRLVEQSLVEVRDDDSQSRYRLLETVRQYGAALLRETADEHVVRERHARYFARYAAQREAALFSPARGRTVNQLREILDEIRAALDWCLGADGDISLAVHYGGVLGWFWISGVAWSEGRAIVLRILETHDATGRVDAELPLASQLDVLRLTYPIAGLSYFAGDTDTMLATTARERALREHVEQQTLSAGDRLALLRQAALSEQLRGFALAMRRNAPEGLACMDRSLELAATASDRWLLPVMQMRRALVHYMVGNLHESLDDYSRAISAFRELGEQWFLSLALEGIANVQVALGRTNAALSFAREAATVLVEERDAWFVSRACDTAAWVVANATGGVLATPDASTLAARLLGVAEALRRSCGAGIIGPDVQRDGVMREKLRARMAAAEFEARIADGLHHVLDDALQLMANEVTTLERSLEPGGDAPAVAPVHSPPPPTVRVQLLGRFTLWRDGVELPSRQLPSGKVRELLAYLLVHDVVTKEEIGLELWPEASTAQLRNVFHVTAHHVRRHLGEQPFVSFDRGRYRVLREPGADVRLTCDTDELRVLQQEVQSAVKRRLVVDAEVLDRWALVLASCDGDFLSGDTGDGWMVTAQDRLRVQWADAADGLVQLARIGGRHHELLALCELLVRRDPYRESAHRAYMESLAALGERARALAHYESFSAMLQREFGASPSVETRRVVERLRG</sequence>
<dbReference type="InterPro" id="IPR036388">
    <property type="entry name" value="WH-like_DNA-bd_sf"/>
</dbReference>
<dbReference type="Gene3D" id="3.40.50.300">
    <property type="entry name" value="P-loop containing nucleotide triphosphate hydrolases"/>
    <property type="match status" value="1"/>
</dbReference>
<reference evidence="2 3" key="1">
    <citation type="submission" date="2020-05" db="EMBL/GenBank/DDBJ databases">
        <title>Complete genome sequence of Gemmatimonas greenlandica TET16.</title>
        <authorList>
            <person name="Zeng Y."/>
        </authorList>
    </citation>
    <scope>NUCLEOTIDE SEQUENCE [LARGE SCALE GENOMIC DNA]</scope>
    <source>
        <strain evidence="2 3">TET16</strain>
    </source>
</reference>
<dbReference type="EMBL" id="CP053085">
    <property type="protein sequence ID" value="QJR35784.1"/>
    <property type="molecule type" value="Genomic_DNA"/>
</dbReference>
<organism evidence="2 3">
    <name type="scientific">Gemmatimonas groenlandica</name>
    <dbReference type="NCBI Taxonomy" id="2732249"/>
    <lineage>
        <taxon>Bacteria</taxon>
        <taxon>Pseudomonadati</taxon>
        <taxon>Gemmatimonadota</taxon>
        <taxon>Gemmatimonadia</taxon>
        <taxon>Gemmatimonadales</taxon>
        <taxon>Gemmatimonadaceae</taxon>
        <taxon>Gemmatimonas</taxon>
    </lineage>
</organism>
<name>A0A6M4IL96_9BACT</name>
<dbReference type="SUPFAM" id="SSF48452">
    <property type="entry name" value="TPR-like"/>
    <property type="match status" value="2"/>
</dbReference>
<dbReference type="Pfam" id="PF25872">
    <property type="entry name" value="HTH_77"/>
    <property type="match status" value="1"/>
</dbReference>
<dbReference type="SMART" id="SM01043">
    <property type="entry name" value="BTAD"/>
    <property type="match status" value="1"/>
</dbReference>
<dbReference type="InterPro" id="IPR002182">
    <property type="entry name" value="NB-ARC"/>
</dbReference>
<dbReference type="InterPro" id="IPR027417">
    <property type="entry name" value="P-loop_NTPase"/>
</dbReference>
<dbReference type="SUPFAM" id="SSF52540">
    <property type="entry name" value="P-loop containing nucleoside triphosphate hydrolases"/>
    <property type="match status" value="1"/>
</dbReference>